<keyword evidence="4" id="KW-1185">Reference proteome</keyword>
<comment type="caution">
    <text evidence="3">The sequence shown here is derived from an EMBL/GenBank/DDBJ whole genome shotgun (WGS) entry which is preliminary data.</text>
</comment>
<evidence type="ECO:0000256" key="1">
    <source>
        <dbReference type="SAM" id="MobiDB-lite"/>
    </source>
</evidence>
<evidence type="ECO:0000313" key="3">
    <source>
        <dbReference type="EMBL" id="KGM03883.1"/>
    </source>
</evidence>
<evidence type="ECO:0000313" key="4">
    <source>
        <dbReference type="Proteomes" id="UP000029833"/>
    </source>
</evidence>
<evidence type="ECO:0000256" key="2">
    <source>
        <dbReference type="SAM" id="SignalP"/>
    </source>
</evidence>
<dbReference type="Proteomes" id="UP000029833">
    <property type="component" value="Unassembled WGS sequence"/>
</dbReference>
<dbReference type="AlphaFoldDB" id="A0A0A0BCH4"/>
<evidence type="ECO:0008006" key="5">
    <source>
        <dbReference type="Google" id="ProtNLM"/>
    </source>
</evidence>
<feature type="region of interest" description="Disordered" evidence="1">
    <location>
        <begin position="32"/>
        <end position="51"/>
    </location>
</feature>
<feature type="compositionally biased region" description="Low complexity" evidence="1">
    <location>
        <begin position="32"/>
        <end position="45"/>
    </location>
</feature>
<accession>A0A0A0BCH4</accession>
<keyword evidence="2" id="KW-0732">Signal</keyword>
<dbReference type="PROSITE" id="PS51257">
    <property type="entry name" value="PROKAR_LIPOPROTEIN"/>
    <property type="match status" value="1"/>
</dbReference>
<sequence>MTGIRQTRAARRAPWSAAVVLATVLLVSGCTGDDTPSPDDTPSVDSDAETSDWTATELIEAVSAQEDDEVLRSVEGELAYQTVPTPTRFDVVDISADDQATTLVLRLTYLGDGTLQVPGTYLSPDVRLADDVRGLALQVPTEDIRYQPTLAALSTDPGGTVECLCSDLSEQVDAAVPFLFTASFPALDPATRAVDLELAGFPLIEELPVDRE</sequence>
<protein>
    <recommendedName>
        <fullName evidence="5">Lipoprotein</fullName>
    </recommendedName>
</protein>
<gene>
    <name evidence="3" type="ORF">Q760_07775</name>
</gene>
<dbReference type="EMBL" id="AXNT01000002">
    <property type="protein sequence ID" value="KGM03883.1"/>
    <property type="molecule type" value="Genomic_DNA"/>
</dbReference>
<reference evidence="3 4" key="1">
    <citation type="submission" date="2013-10" db="EMBL/GenBank/DDBJ databases">
        <authorList>
            <person name="Wang G."/>
            <person name="Zhuang W."/>
        </authorList>
    </citation>
    <scope>NUCLEOTIDE SEQUENCE [LARGE SCALE GENOMIC DNA]</scope>
    <source>
        <strain evidence="3 4">DSM 20118</strain>
    </source>
</reference>
<feature type="signal peptide" evidence="2">
    <location>
        <begin position="1"/>
        <end position="32"/>
    </location>
</feature>
<organism evidence="3 4">
    <name type="scientific">Cellulomonas cellasea DSM 20118</name>
    <dbReference type="NCBI Taxonomy" id="1408250"/>
    <lineage>
        <taxon>Bacteria</taxon>
        <taxon>Bacillati</taxon>
        <taxon>Actinomycetota</taxon>
        <taxon>Actinomycetes</taxon>
        <taxon>Micrococcales</taxon>
        <taxon>Cellulomonadaceae</taxon>
        <taxon>Cellulomonas</taxon>
    </lineage>
</organism>
<proteinExistence type="predicted"/>
<feature type="chain" id="PRO_5039045005" description="Lipoprotein" evidence="2">
    <location>
        <begin position="33"/>
        <end position="212"/>
    </location>
</feature>
<name>A0A0A0BCH4_9CELL</name>